<comment type="caution">
    <text evidence="1">The sequence shown here is derived from an EMBL/GenBank/DDBJ whole genome shotgun (WGS) entry which is preliminary data.</text>
</comment>
<evidence type="ECO:0000313" key="1">
    <source>
        <dbReference type="EMBL" id="KAI0055270.1"/>
    </source>
</evidence>
<reference evidence="1" key="2">
    <citation type="journal article" date="2022" name="New Phytol.">
        <title>Evolutionary transition to the ectomycorrhizal habit in the genomes of a hyperdiverse lineage of mushroom-forming fungi.</title>
        <authorList>
            <person name="Looney B."/>
            <person name="Miyauchi S."/>
            <person name="Morin E."/>
            <person name="Drula E."/>
            <person name="Courty P.E."/>
            <person name="Kohler A."/>
            <person name="Kuo A."/>
            <person name="LaButti K."/>
            <person name="Pangilinan J."/>
            <person name="Lipzen A."/>
            <person name="Riley R."/>
            <person name="Andreopoulos W."/>
            <person name="He G."/>
            <person name="Johnson J."/>
            <person name="Nolan M."/>
            <person name="Tritt A."/>
            <person name="Barry K.W."/>
            <person name="Grigoriev I.V."/>
            <person name="Nagy L.G."/>
            <person name="Hibbett D."/>
            <person name="Henrissat B."/>
            <person name="Matheny P.B."/>
            <person name="Labbe J."/>
            <person name="Martin F.M."/>
        </authorList>
    </citation>
    <scope>NUCLEOTIDE SEQUENCE</scope>
    <source>
        <strain evidence="1">HHB10654</strain>
    </source>
</reference>
<dbReference type="Proteomes" id="UP000814140">
    <property type="component" value="Unassembled WGS sequence"/>
</dbReference>
<keyword evidence="2" id="KW-1185">Reference proteome</keyword>
<evidence type="ECO:0000313" key="2">
    <source>
        <dbReference type="Proteomes" id="UP000814140"/>
    </source>
</evidence>
<protein>
    <submittedName>
        <fullName evidence="1">Uncharacterized protein</fullName>
    </submittedName>
</protein>
<sequence>MPPSLPPSPIAHVPSHLQFTLNPANNIFVIAMATPQVAAMWEQGFSAADATLRTIPENSTDPAGNSQDAVSVASTESSEAAGERSSDTFTASQKQQLQELMMRQILQHNETERVCV</sequence>
<accession>A0ACB8SGU4</accession>
<gene>
    <name evidence="1" type="ORF">BV25DRAFT_1921948</name>
</gene>
<dbReference type="EMBL" id="MU277300">
    <property type="protein sequence ID" value="KAI0055270.1"/>
    <property type="molecule type" value="Genomic_DNA"/>
</dbReference>
<reference evidence="1" key="1">
    <citation type="submission" date="2021-03" db="EMBL/GenBank/DDBJ databases">
        <authorList>
            <consortium name="DOE Joint Genome Institute"/>
            <person name="Ahrendt S."/>
            <person name="Looney B.P."/>
            <person name="Miyauchi S."/>
            <person name="Morin E."/>
            <person name="Drula E."/>
            <person name="Courty P.E."/>
            <person name="Chicoki N."/>
            <person name="Fauchery L."/>
            <person name="Kohler A."/>
            <person name="Kuo A."/>
            <person name="Labutti K."/>
            <person name="Pangilinan J."/>
            <person name="Lipzen A."/>
            <person name="Riley R."/>
            <person name="Andreopoulos W."/>
            <person name="He G."/>
            <person name="Johnson J."/>
            <person name="Barry K.W."/>
            <person name="Grigoriev I.V."/>
            <person name="Nagy L."/>
            <person name="Hibbett D."/>
            <person name="Henrissat B."/>
            <person name="Matheny P.B."/>
            <person name="Labbe J."/>
            <person name="Martin F."/>
        </authorList>
    </citation>
    <scope>NUCLEOTIDE SEQUENCE</scope>
    <source>
        <strain evidence="1">HHB10654</strain>
    </source>
</reference>
<organism evidence="1 2">
    <name type="scientific">Artomyces pyxidatus</name>
    <dbReference type="NCBI Taxonomy" id="48021"/>
    <lineage>
        <taxon>Eukaryota</taxon>
        <taxon>Fungi</taxon>
        <taxon>Dikarya</taxon>
        <taxon>Basidiomycota</taxon>
        <taxon>Agaricomycotina</taxon>
        <taxon>Agaricomycetes</taxon>
        <taxon>Russulales</taxon>
        <taxon>Auriscalpiaceae</taxon>
        <taxon>Artomyces</taxon>
    </lineage>
</organism>
<proteinExistence type="predicted"/>
<name>A0ACB8SGU4_9AGAM</name>